<name>M1WIZ2_CLAP2</name>
<dbReference type="Proteomes" id="UP000016801">
    <property type="component" value="Unassembled WGS sequence"/>
</dbReference>
<dbReference type="InterPro" id="IPR001005">
    <property type="entry name" value="SANT/Myb"/>
</dbReference>
<evidence type="ECO:0000313" key="4">
    <source>
        <dbReference type="Proteomes" id="UP000016801"/>
    </source>
</evidence>
<feature type="domain" description="Myb-like" evidence="2">
    <location>
        <begin position="95"/>
        <end position="126"/>
    </location>
</feature>
<dbReference type="OrthoDB" id="2143914at2759"/>
<comment type="caution">
    <text evidence="3">The sequence shown here is derived from an EMBL/GenBank/DDBJ whole genome shotgun (WGS) entry which is preliminary data.</text>
</comment>
<keyword evidence="4" id="KW-1185">Reference proteome</keyword>
<dbReference type="VEuPathDB" id="FungiDB:CPUR_06824"/>
<sequence>MREKIWLIIAQVMSVPWTEAEQYHWSLGKIEMQNRAVDPDFRETWQKDYVASETDDDSNLASPSVDDAVVSADQEQRKTQSGPSGPWSGGEVNSLFNHRAAGKNWDEISILVPGRSAEKCKSHFYFVRSSCRAGGWRPELQTDLSRLYQK</sequence>
<evidence type="ECO:0000256" key="1">
    <source>
        <dbReference type="SAM" id="MobiDB-lite"/>
    </source>
</evidence>
<proteinExistence type="predicted"/>
<reference evidence="3 4" key="1">
    <citation type="journal article" date="2013" name="PLoS Genet.">
        <title>Plant-symbiotic fungi as chemical engineers: Multi-genome analysis of the Clavicipitaceae reveals dynamics of alkaloid loci.</title>
        <authorList>
            <person name="Schardl C.L."/>
            <person name="Young C.A."/>
            <person name="Hesse U."/>
            <person name="Amyotte S.G."/>
            <person name="Andreeva K."/>
            <person name="Calie P.J."/>
            <person name="Fleetwood D.J."/>
            <person name="Haws D.C."/>
            <person name="Moore N."/>
            <person name="Oeser B."/>
            <person name="Panaccione D.G."/>
            <person name="Schweri K.K."/>
            <person name="Voisey C.R."/>
            <person name="Farman M.L."/>
            <person name="Jaromczyk J.W."/>
            <person name="Roe B.A."/>
            <person name="O'Sullivan D.M."/>
            <person name="Scott B."/>
            <person name="Tudzynski P."/>
            <person name="An Z."/>
            <person name="Arnaoudova E.G."/>
            <person name="Bullock C.T."/>
            <person name="Charlton N.D."/>
            <person name="Chen L."/>
            <person name="Cox M."/>
            <person name="Dinkins R.D."/>
            <person name="Florea S."/>
            <person name="Glenn A.E."/>
            <person name="Gordon A."/>
            <person name="Gueldener U."/>
            <person name="Harris D.R."/>
            <person name="Hollin W."/>
            <person name="Jaromczyk J."/>
            <person name="Johnson R.D."/>
            <person name="Khan A.K."/>
            <person name="Leistner E."/>
            <person name="Leuchtmann A."/>
            <person name="Li C."/>
            <person name="Liu J."/>
            <person name="Liu J."/>
            <person name="Liu M."/>
            <person name="Mace W."/>
            <person name="Machado C."/>
            <person name="Nagabhyru P."/>
            <person name="Pan J."/>
            <person name="Schmid J."/>
            <person name="Sugawara K."/>
            <person name="Steiner U."/>
            <person name="Takach J.E."/>
            <person name="Tanaka E."/>
            <person name="Webb J.S."/>
            <person name="Wilson E.V."/>
            <person name="Wiseman J.L."/>
            <person name="Yoshida R."/>
            <person name="Zeng Z."/>
        </authorList>
    </citation>
    <scope>NUCLEOTIDE SEQUENCE [LARGE SCALE GENOMIC DNA]</scope>
    <source>
        <strain evidence="3 4">20.1</strain>
    </source>
</reference>
<organism evidence="3 4">
    <name type="scientific">Claviceps purpurea (strain 20.1)</name>
    <name type="common">Ergot fungus</name>
    <name type="synonym">Sphacelia segetum</name>
    <dbReference type="NCBI Taxonomy" id="1111077"/>
    <lineage>
        <taxon>Eukaryota</taxon>
        <taxon>Fungi</taxon>
        <taxon>Dikarya</taxon>
        <taxon>Ascomycota</taxon>
        <taxon>Pezizomycotina</taxon>
        <taxon>Sordariomycetes</taxon>
        <taxon>Hypocreomycetidae</taxon>
        <taxon>Hypocreales</taxon>
        <taxon>Clavicipitaceae</taxon>
        <taxon>Claviceps</taxon>
    </lineage>
</organism>
<dbReference type="AlphaFoldDB" id="M1WIZ2"/>
<dbReference type="SUPFAM" id="SSF46689">
    <property type="entry name" value="Homeodomain-like"/>
    <property type="match status" value="1"/>
</dbReference>
<dbReference type="InterPro" id="IPR009057">
    <property type="entry name" value="Homeodomain-like_sf"/>
</dbReference>
<dbReference type="EMBL" id="CAGA01000191">
    <property type="protein sequence ID" value="CCE35395.1"/>
    <property type="molecule type" value="Genomic_DNA"/>
</dbReference>
<dbReference type="HOGENOM" id="CLU_1740343_0_0_1"/>
<gene>
    <name evidence="3" type="ORF">CPUR_06824</name>
</gene>
<protein>
    <recommendedName>
        <fullName evidence="2">Myb-like domain-containing protein</fullName>
    </recommendedName>
</protein>
<evidence type="ECO:0000313" key="3">
    <source>
        <dbReference type="EMBL" id="CCE35395.1"/>
    </source>
</evidence>
<dbReference type="Gene3D" id="1.10.10.60">
    <property type="entry name" value="Homeodomain-like"/>
    <property type="match status" value="1"/>
</dbReference>
<accession>M1WIZ2</accession>
<dbReference type="Pfam" id="PF00249">
    <property type="entry name" value="Myb_DNA-binding"/>
    <property type="match status" value="1"/>
</dbReference>
<dbReference type="CDD" id="cd00167">
    <property type="entry name" value="SANT"/>
    <property type="match status" value="1"/>
</dbReference>
<feature type="region of interest" description="Disordered" evidence="1">
    <location>
        <begin position="69"/>
        <end position="94"/>
    </location>
</feature>
<evidence type="ECO:0000259" key="2">
    <source>
        <dbReference type="Pfam" id="PF00249"/>
    </source>
</evidence>